<proteinExistence type="predicted"/>
<dbReference type="Gene3D" id="3.30.530.20">
    <property type="match status" value="1"/>
</dbReference>
<reference evidence="3" key="1">
    <citation type="submission" date="2020-02" db="EMBL/GenBank/DDBJ databases">
        <authorList>
            <person name="Scholz U."/>
            <person name="Mascher M."/>
            <person name="Fiebig A."/>
        </authorList>
    </citation>
    <scope>NUCLEOTIDE SEQUENCE</scope>
</reference>
<feature type="domain" description="Coenzyme Q-binding protein COQ10 START" evidence="2">
    <location>
        <begin position="112"/>
        <end position="207"/>
    </location>
</feature>
<evidence type="ECO:0000313" key="4">
    <source>
        <dbReference type="Proteomes" id="UP000663760"/>
    </source>
</evidence>
<keyword evidence="4" id="KW-1185">Reference proteome</keyword>
<name>A0A7I8KQU3_SPIIN</name>
<dbReference type="OrthoDB" id="5732at2759"/>
<evidence type="ECO:0000256" key="1">
    <source>
        <dbReference type="SAM" id="MobiDB-lite"/>
    </source>
</evidence>
<dbReference type="InterPro" id="IPR023393">
    <property type="entry name" value="START-like_dom_sf"/>
</dbReference>
<feature type="compositionally biased region" description="Low complexity" evidence="1">
    <location>
        <begin position="56"/>
        <end position="66"/>
    </location>
</feature>
<dbReference type="Proteomes" id="UP000663760">
    <property type="component" value="Chromosome 7"/>
</dbReference>
<dbReference type="PANTHER" id="PTHR34060:SF1">
    <property type="entry name" value="POLYKETIDE CYCLASE _ DEHYDRASE AND LIPID TRANSPORT PROTEIN"/>
    <property type="match status" value="1"/>
</dbReference>
<sequence length="214" mass="23533">MISASATARPLPHAVLATHHHHPRQNVSFCFPSTSAPARKNLACAARASIGPHPPSSSEIPSSETAPPLPRDDEVDSASDEENGDADSSDGFGVQVAKVGRNRRRVQARISVDATLETVWTVLTDYEGLTEFIPSLAVCKLVEKGEGFSRLYQDLAPGLTFEAKTTLDFLERDLEILPSGRRREIEFMMIEGDFLTFAGIWSILQLTRRMENQV</sequence>
<gene>
    <name evidence="3" type="ORF">SI8410_07010837</name>
</gene>
<feature type="compositionally biased region" description="Acidic residues" evidence="1">
    <location>
        <begin position="73"/>
        <end position="88"/>
    </location>
</feature>
<dbReference type="EMBL" id="LR746270">
    <property type="protein sequence ID" value="CAA7400167.1"/>
    <property type="molecule type" value="Genomic_DNA"/>
</dbReference>
<evidence type="ECO:0000259" key="2">
    <source>
        <dbReference type="Pfam" id="PF03364"/>
    </source>
</evidence>
<dbReference type="SUPFAM" id="SSF55961">
    <property type="entry name" value="Bet v1-like"/>
    <property type="match status" value="1"/>
</dbReference>
<evidence type="ECO:0000313" key="3">
    <source>
        <dbReference type="EMBL" id="CAA7400167.1"/>
    </source>
</evidence>
<dbReference type="PANTHER" id="PTHR34060">
    <property type="entry name" value="POLYKETIDE CYCLASE / DEHYDRASE AND LIPID TRANSPORT PROTEIN"/>
    <property type="match status" value="1"/>
</dbReference>
<dbReference type="Pfam" id="PF03364">
    <property type="entry name" value="Polyketide_cyc"/>
    <property type="match status" value="1"/>
</dbReference>
<dbReference type="AlphaFoldDB" id="A0A7I8KQU3"/>
<organism evidence="3 4">
    <name type="scientific">Spirodela intermedia</name>
    <name type="common">Intermediate duckweed</name>
    <dbReference type="NCBI Taxonomy" id="51605"/>
    <lineage>
        <taxon>Eukaryota</taxon>
        <taxon>Viridiplantae</taxon>
        <taxon>Streptophyta</taxon>
        <taxon>Embryophyta</taxon>
        <taxon>Tracheophyta</taxon>
        <taxon>Spermatophyta</taxon>
        <taxon>Magnoliopsida</taxon>
        <taxon>Liliopsida</taxon>
        <taxon>Araceae</taxon>
        <taxon>Lemnoideae</taxon>
        <taxon>Spirodela</taxon>
    </lineage>
</organism>
<protein>
    <recommendedName>
        <fullName evidence="2">Coenzyme Q-binding protein COQ10 START domain-containing protein</fullName>
    </recommendedName>
</protein>
<feature type="region of interest" description="Disordered" evidence="1">
    <location>
        <begin position="48"/>
        <end position="94"/>
    </location>
</feature>
<accession>A0A7I8KQU3</accession>
<dbReference type="InterPro" id="IPR005031">
    <property type="entry name" value="COQ10_START"/>
</dbReference>